<dbReference type="Gramene" id="PNT76501">
    <property type="protein sequence ID" value="PNT76501"/>
    <property type="gene ID" value="BRADI_1g48943v3"/>
</dbReference>
<reference evidence="3" key="2">
    <citation type="submission" date="2017-06" db="EMBL/GenBank/DDBJ databases">
        <title>WGS assembly of Brachypodium distachyon.</title>
        <authorList>
            <consortium name="The International Brachypodium Initiative"/>
            <person name="Lucas S."/>
            <person name="Harmon-Smith M."/>
            <person name="Lail K."/>
            <person name="Tice H."/>
            <person name="Grimwood J."/>
            <person name="Bruce D."/>
            <person name="Barry K."/>
            <person name="Shu S."/>
            <person name="Lindquist E."/>
            <person name="Wang M."/>
            <person name="Pitluck S."/>
            <person name="Vogel J.P."/>
            <person name="Garvin D.F."/>
            <person name="Mockler T.C."/>
            <person name="Schmutz J."/>
            <person name="Rokhsar D."/>
            <person name="Bevan M.W."/>
        </authorList>
    </citation>
    <scope>NUCLEOTIDE SEQUENCE</scope>
    <source>
        <strain evidence="3">Bd21</strain>
    </source>
</reference>
<dbReference type="EnsemblPlants" id="PNT76501">
    <property type="protein sequence ID" value="PNT76501"/>
    <property type="gene ID" value="BRADI_1g48943v3"/>
</dbReference>
<keyword evidence="5" id="KW-1185">Reference proteome</keyword>
<dbReference type="InterPro" id="IPR007679">
    <property type="entry name" value="DUF569"/>
</dbReference>
<dbReference type="CDD" id="cd23340">
    <property type="entry name" value="beta-trefoil_FSCN_ACP-like"/>
    <property type="match status" value="1"/>
</dbReference>
<name>A0A2K2DQF9_BRADI</name>
<feature type="domain" description="DUF569" evidence="1">
    <location>
        <begin position="40"/>
        <end position="184"/>
    </location>
</feature>
<evidence type="ECO:0000313" key="3">
    <source>
        <dbReference type="EMBL" id="PNT76501.1"/>
    </source>
</evidence>
<dbReference type="Pfam" id="PF22932">
    <property type="entry name" value="Ubiq_DUF_assoc"/>
    <property type="match status" value="1"/>
</dbReference>
<dbReference type="Pfam" id="PF04601">
    <property type="entry name" value="DUF569"/>
    <property type="match status" value="1"/>
</dbReference>
<dbReference type="SUPFAM" id="SSF50405">
    <property type="entry name" value="Actin-crosslinking proteins"/>
    <property type="match status" value="1"/>
</dbReference>
<dbReference type="RefSeq" id="XP_010228020.3">
    <property type="nucleotide sequence ID" value="XM_010229718.3"/>
</dbReference>
<organism evidence="3">
    <name type="scientific">Brachypodium distachyon</name>
    <name type="common">Purple false brome</name>
    <name type="synonym">Trachynia distachya</name>
    <dbReference type="NCBI Taxonomy" id="15368"/>
    <lineage>
        <taxon>Eukaryota</taxon>
        <taxon>Viridiplantae</taxon>
        <taxon>Streptophyta</taxon>
        <taxon>Embryophyta</taxon>
        <taxon>Tracheophyta</taxon>
        <taxon>Spermatophyta</taxon>
        <taxon>Magnoliopsida</taxon>
        <taxon>Liliopsida</taxon>
        <taxon>Poales</taxon>
        <taxon>Poaceae</taxon>
        <taxon>BOP clade</taxon>
        <taxon>Pooideae</taxon>
        <taxon>Stipodae</taxon>
        <taxon>Brachypodieae</taxon>
        <taxon>Brachypodium</taxon>
    </lineage>
</organism>
<dbReference type="KEGG" id="bdi:104581644"/>
<dbReference type="FunCoup" id="A0A2K2DQF9">
    <property type="interactions" value="370"/>
</dbReference>
<evidence type="ECO:0000313" key="5">
    <source>
        <dbReference type="Proteomes" id="UP000008810"/>
    </source>
</evidence>
<protein>
    <submittedName>
        <fullName evidence="3 4">Uncharacterized protein</fullName>
    </submittedName>
</protein>
<dbReference type="GeneID" id="104581644"/>
<evidence type="ECO:0000313" key="4">
    <source>
        <dbReference type="EnsemblPlants" id="PNT76501"/>
    </source>
</evidence>
<feature type="domain" description="DUF569" evidence="2">
    <location>
        <begin position="228"/>
        <end position="323"/>
    </location>
</feature>
<proteinExistence type="predicted"/>
<gene>
    <name evidence="4" type="primary">LOC104581644</name>
    <name evidence="3" type="ORF">BRADI_1g48943v3</name>
</gene>
<sequence length="341" mass="38613">MASPCHRAALAAMASTSSAAAMASASSAAAMPAQIRRPRFPDGEHVRLRSRVLGTYLHADTDGAAISLSPRRASMNVAWRVHIYNDGLGNGYLLLQGAAYGLYLGSTRGIPAELGHHGIHVYQSPYDEPEFEDIMWQVLVSRDDVLLRHVDGHYLRANGKYPGWNDRPTVDDFDGRSMMMRWVVERIPARQNIPGLPYPQVEEPGNYLRRVWNIWMNPNDNHIEAPWRLIRFVPAGTHGLYPTDKWAEVQFRGNSIFLLKDWMVTEFSEAEINYRRGYARRNSTLWSDWNSIVLCVRAGRYARLCPMLVDLPVEGETLFVVVFRTGTPGEAQLRYPDIDAE</sequence>
<dbReference type="EMBL" id="CM000880">
    <property type="protein sequence ID" value="PNT76501.1"/>
    <property type="molecule type" value="Genomic_DNA"/>
</dbReference>
<dbReference type="InterPro" id="IPR054726">
    <property type="entry name" value="Ubiq_DUF569-assoc"/>
</dbReference>
<dbReference type="PANTHER" id="PTHR31205">
    <property type="entry name" value="ACTIN CROSS-LINKING PROTEIN (DUF569)"/>
    <property type="match status" value="1"/>
</dbReference>
<dbReference type="InterPro" id="IPR008999">
    <property type="entry name" value="Actin-crosslinking"/>
</dbReference>
<accession>A0A2K2DQF9</accession>
<evidence type="ECO:0000259" key="1">
    <source>
        <dbReference type="Pfam" id="PF04601"/>
    </source>
</evidence>
<dbReference type="PANTHER" id="PTHR31205:SF72">
    <property type="entry name" value="DUF569 DOMAIN-CONTAINING PROTEIN"/>
    <property type="match status" value="1"/>
</dbReference>
<evidence type="ECO:0000259" key="2">
    <source>
        <dbReference type="Pfam" id="PF22932"/>
    </source>
</evidence>
<reference evidence="4" key="3">
    <citation type="submission" date="2018-08" db="UniProtKB">
        <authorList>
            <consortium name="EnsemblPlants"/>
        </authorList>
    </citation>
    <scope>IDENTIFICATION</scope>
    <source>
        <strain evidence="4">cv. Bd21</strain>
    </source>
</reference>
<dbReference type="AlphaFoldDB" id="A0A2K2DQF9"/>
<dbReference type="Proteomes" id="UP000008810">
    <property type="component" value="Chromosome 1"/>
</dbReference>
<reference evidence="3 4" key="1">
    <citation type="journal article" date="2010" name="Nature">
        <title>Genome sequencing and analysis of the model grass Brachypodium distachyon.</title>
        <authorList>
            <consortium name="International Brachypodium Initiative"/>
        </authorList>
    </citation>
    <scope>NUCLEOTIDE SEQUENCE [LARGE SCALE GENOMIC DNA]</scope>
    <source>
        <strain evidence="3 4">Bd21</strain>
    </source>
</reference>